<organism evidence="1 2">
    <name type="scientific">Thermogymnomonas acidicola</name>
    <dbReference type="NCBI Taxonomy" id="399579"/>
    <lineage>
        <taxon>Archaea</taxon>
        <taxon>Methanobacteriati</taxon>
        <taxon>Thermoplasmatota</taxon>
        <taxon>Thermoplasmata</taxon>
        <taxon>Thermoplasmatales</taxon>
        <taxon>Thermogymnomonas</taxon>
    </lineage>
</organism>
<keyword evidence="2" id="KW-1185">Reference proteome</keyword>
<reference evidence="1" key="1">
    <citation type="journal article" date="2014" name="Int. J. Syst. Evol. Microbiol.">
        <title>Complete genome sequence of Corynebacterium casei LMG S-19264T (=DSM 44701T), isolated from a smear-ripened cheese.</title>
        <authorList>
            <consortium name="US DOE Joint Genome Institute (JGI-PGF)"/>
            <person name="Walter F."/>
            <person name="Albersmeier A."/>
            <person name="Kalinowski J."/>
            <person name="Ruckert C."/>
        </authorList>
    </citation>
    <scope>NUCLEOTIDE SEQUENCE</scope>
    <source>
        <strain evidence="1">JCM 13583</strain>
    </source>
</reference>
<reference evidence="1" key="2">
    <citation type="submission" date="2022-09" db="EMBL/GenBank/DDBJ databases">
        <authorList>
            <person name="Sun Q."/>
            <person name="Ohkuma M."/>
        </authorList>
    </citation>
    <scope>NUCLEOTIDE SEQUENCE</scope>
    <source>
        <strain evidence="1">JCM 13583</strain>
    </source>
</reference>
<gene>
    <name evidence="1" type="ORF">GCM10007108_08680</name>
</gene>
<proteinExistence type="predicted"/>
<dbReference type="Proteomes" id="UP000632195">
    <property type="component" value="Unassembled WGS sequence"/>
</dbReference>
<comment type="caution">
    <text evidence="1">The sequence shown here is derived from an EMBL/GenBank/DDBJ whole genome shotgun (WGS) entry which is preliminary data.</text>
</comment>
<protein>
    <submittedName>
        <fullName evidence="1">Uncharacterized protein</fullName>
    </submittedName>
</protein>
<name>A0AA37F9H0_9ARCH</name>
<evidence type="ECO:0000313" key="2">
    <source>
        <dbReference type="Proteomes" id="UP000632195"/>
    </source>
</evidence>
<sequence>MTKRWAPAFAPSREDFDQWKNGKMKTLTVHIDAWGKAYCDPSMSLSAYRFIGEPLRPDVIVCSACREKLAITLNTDKVEVKE</sequence>
<dbReference type="RefSeq" id="WP_188680621.1">
    <property type="nucleotide sequence ID" value="NZ_BMNY01000001.1"/>
</dbReference>
<dbReference type="EMBL" id="BMNY01000001">
    <property type="protein sequence ID" value="GGM72852.1"/>
    <property type="molecule type" value="Genomic_DNA"/>
</dbReference>
<accession>A0AA37F9H0</accession>
<evidence type="ECO:0000313" key="1">
    <source>
        <dbReference type="EMBL" id="GGM72852.1"/>
    </source>
</evidence>
<dbReference type="AlphaFoldDB" id="A0AA37F9H0"/>